<dbReference type="AlphaFoldDB" id="A0A5B9MCN7"/>
<evidence type="ECO:0000313" key="4">
    <source>
        <dbReference type="EMBL" id="QEF98279.1"/>
    </source>
</evidence>
<dbReference type="Gene3D" id="1.10.780.10">
    <property type="entry name" value="Hydroxylamine Oxidoreductase, Chain A, domain 1"/>
    <property type="match status" value="1"/>
</dbReference>
<dbReference type="InterPro" id="IPR036280">
    <property type="entry name" value="Multihaem_cyt_sf"/>
</dbReference>
<dbReference type="EMBL" id="CP036264">
    <property type="protein sequence ID" value="QEF98279.1"/>
    <property type="molecule type" value="Genomic_DNA"/>
</dbReference>
<dbReference type="RefSeq" id="WP_147867827.1">
    <property type="nucleotide sequence ID" value="NZ_CP036264.1"/>
</dbReference>
<dbReference type="KEGG" id="smam:Mal15_23290"/>
<evidence type="ECO:0000256" key="3">
    <source>
        <dbReference type="SAM" id="Phobius"/>
    </source>
</evidence>
<dbReference type="Gene3D" id="3.90.10.10">
    <property type="entry name" value="Cytochrome C3"/>
    <property type="match status" value="1"/>
</dbReference>
<accession>A0A5B9MCN7</accession>
<dbReference type="SUPFAM" id="SSF48695">
    <property type="entry name" value="Multiheme cytochromes"/>
    <property type="match status" value="2"/>
</dbReference>
<sequence length="668" mass="71957">MRRDNLEIGLPPRDDRPGDSWMPAVAADGSDRGTRVRTWTGRRRRWTAIFGGTVAAGTLLTMSFVPRAALLKPGELSTPHAQILSGDVSTDACAACHHQAEVSPWAWFGSARDAHAGVTQSDLCMDCHHRTIAPNLAYAAHNLPLSVRDQMTETIRLASKRSGADDSGLLQRFIPDAAVDQNDVACGTCHKEHHGADADLLALSNTQCQTCHSKRFGAFPDSHPDWSKWPYGRGGTIAFNHATHQQTHFPAWKSGAKKFDCATCHPDVAQKRGEPAAARGELARVASYEDSCRGCHDDAMNVLAGKGIDFLSLPTLPGDALTGVEGWPDAASGYPDGVISPLAELMLRADEAVSGAVHAIPAADVSRLEGDADQTADRLNRLALGYQALIDQVGRSGQSVMRQRLLNLGISPGPFDAVLRSLPPQLIESAGRSWFSQPNPRGIPSASLARPRSRVRLVLADDEDLLGLDLLGDSNEDELLLGDPLAEDPLAEDPLAVPVVDPSPRATPTNAADLVQRGGWYRDDQRFAVSYRGHGHADPVMVGMIETFAQLADHDPLKQRFFDMPFVVACVSCHSGATAIPAAWNASNLVGRRGEFTKFSHRAHLNVAALADCTHCHQVRNQNALPDQHVVFAGTDFQPLPRQSCAGCHHAQAAGDACTQCHRYHIGP</sequence>
<keyword evidence="3" id="KW-1133">Transmembrane helix</keyword>
<evidence type="ECO:0000256" key="1">
    <source>
        <dbReference type="ARBA" id="ARBA00022729"/>
    </source>
</evidence>
<dbReference type="Proteomes" id="UP000321353">
    <property type="component" value="Chromosome"/>
</dbReference>
<feature type="compositionally biased region" description="Basic and acidic residues" evidence="2">
    <location>
        <begin position="1"/>
        <end position="18"/>
    </location>
</feature>
<keyword evidence="3" id="KW-0812">Transmembrane</keyword>
<gene>
    <name evidence="4" type="ORF">Mal15_23290</name>
</gene>
<evidence type="ECO:0000256" key="2">
    <source>
        <dbReference type="SAM" id="MobiDB-lite"/>
    </source>
</evidence>
<keyword evidence="5" id="KW-1185">Reference proteome</keyword>
<protein>
    <submittedName>
        <fullName evidence="4">Doubled CXXCH motif (Paired_CXXCH_1)</fullName>
    </submittedName>
</protein>
<organism evidence="4 5">
    <name type="scientific">Stieleria maiorica</name>
    <dbReference type="NCBI Taxonomy" id="2795974"/>
    <lineage>
        <taxon>Bacteria</taxon>
        <taxon>Pseudomonadati</taxon>
        <taxon>Planctomycetota</taxon>
        <taxon>Planctomycetia</taxon>
        <taxon>Pirellulales</taxon>
        <taxon>Pirellulaceae</taxon>
        <taxon>Stieleria</taxon>
    </lineage>
</organism>
<reference evidence="4 5" key="1">
    <citation type="submission" date="2019-02" db="EMBL/GenBank/DDBJ databases">
        <title>Planctomycetal bacteria perform biofilm scaping via a novel small molecule.</title>
        <authorList>
            <person name="Jeske O."/>
            <person name="Boedeker C."/>
            <person name="Wiegand S."/>
            <person name="Breitling P."/>
            <person name="Kallscheuer N."/>
            <person name="Jogler M."/>
            <person name="Rohde M."/>
            <person name="Petersen J."/>
            <person name="Medema M.H."/>
            <person name="Surup F."/>
            <person name="Jogler C."/>
        </authorList>
    </citation>
    <scope>NUCLEOTIDE SEQUENCE [LARGE SCALE GENOMIC DNA]</scope>
    <source>
        <strain evidence="4 5">Mal15</strain>
    </source>
</reference>
<proteinExistence type="predicted"/>
<feature type="transmembrane region" description="Helical" evidence="3">
    <location>
        <begin position="46"/>
        <end position="65"/>
    </location>
</feature>
<dbReference type="CDD" id="cd08168">
    <property type="entry name" value="Cytochrom_C3"/>
    <property type="match status" value="2"/>
</dbReference>
<keyword evidence="1" id="KW-0732">Signal</keyword>
<dbReference type="PANTHER" id="PTHR35038">
    <property type="entry name" value="DISSIMILATORY SULFITE REDUCTASE SIRA"/>
    <property type="match status" value="1"/>
</dbReference>
<keyword evidence="3" id="KW-0472">Membrane</keyword>
<name>A0A5B9MCN7_9BACT</name>
<dbReference type="InterPro" id="IPR051829">
    <property type="entry name" value="Multiheme_Cytochr_ET"/>
</dbReference>
<feature type="region of interest" description="Disordered" evidence="2">
    <location>
        <begin position="1"/>
        <end position="28"/>
    </location>
</feature>
<evidence type="ECO:0000313" key="5">
    <source>
        <dbReference type="Proteomes" id="UP000321353"/>
    </source>
</evidence>